<reference evidence="4 5" key="1">
    <citation type="submission" date="2019-07" db="EMBL/GenBank/DDBJ databases">
        <title>Annotation for the trematode Paragonimus westermani.</title>
        <authorList>
            <person name="Choi Y.-J."/>
        </authorList>
    </citation>
    <scope>NUCLEOTIDE SEQUENCE [LARGE SCALE GENOMIC DNA]</scope>
    <source>
        <strain evidence="4">180907_Pwestermani</strain>
    </source>
</reference>
<dbReference type="SUPFAM" id="SSF56024">
    <property type="entry name" value="Phospholipase D/nuclease"/>
    <property type="match status" value="2"/>
</dbReference>
<dbReference type="CDD" id="cd09106">
    <property type="entry name" value="PLDc_vPLD3_4_5_like_1"/>
    <property type="match status" value="1"/>
</dbReference>
<comment type="similarity">
    <text evidence="1">Belongs to the phospholipase D family.</text>
</comment>
<dbReference type="AlphaFoldDB" id="A0A8T0DRA5"/>
<dbReference type="Proteomes" id="UP000699462">
    <property type="component" value="Unassembled WGS sequence"/>
</dbReference>
<evidence type="ECO:0000256" key="1">
    <source>
        <dbReference type="ARBA" id="ARBA00008664"/>
    </source>
</evidence>
<evidence type="ECO:0000313" key="4">
    <source>
        <dbReference type="EMBL" id="KAF8570439.1"/>
    </source>
</evidence>
<organism evidence="4 5">
    <name type="scientific">Paragonimus westermani</name>
    <dbReference type="NCBI Taxonomy" id="34504"/>
    <lineage>
        <taxon>Eukaryota</taxon>
        <taxon>Metazoa</taxon>
        <taxon>Spiralia</taxon>
        <taxon>Lophotrochozoa</taxon>
        <taxon>Platyhelminthes</taxon>
        <taxon>Trematoda</taxon>
        <taxon>Digenea</taxon>
        <taxon>Plagiorchiida</taxon>
        <taxon>Troglotremata</taxon>
        <taxon>Troglotrematidae</taxon>
        <taxon>Paragonimus</taxon>
    </lineage>
</organism>
<comment type="caution">
    <text evidence="4">The sequence shown here is derived from an EMBL/GenBank/DDBJ whole genome shotgun (WGS) entry which is preliminary data.</text>
</comment>
<dbReference type="InterPro" id="IPR050874">
    <property type="entry name" value="Diverse_PLD-related"/>
</dbReference>
<feature type="signal peptide" evidence="2">
    <location>
        <begin position="1"/>
        <end position="20"/>
    </location>
</feature>
<evidence type="ECO:0000256" key="2">
    <source>
        <dbReference type="SAM" id="SignalP"/>
    </source>
</evidence>
<dbReference type="PANTHER" id="PTHR10185:SF17">
    <property type="entry name" value="GM01519P-RELATED"/>
    <property type="match status" value="1"/>
</dbReference>
<dbReference type="Pfam" id="PF13918">
    <property type="entry name" value="PLDc_3"/>
    <property type="match status" value="1"/>
</dbReference>
<sequence length="427" mass="48478">MCLDVLCIAVYLTLIVHVTAYPGLKSDCALELVESIPEGLTYLFNAPSHVSTFDAWKSLLNSSYKQLNIASFYWSLLAEPRFNFSAVNQGKEIFNTLLNLSEKIQVNIAQSGSKKEDPELDAMIAAGARVYWVDVTKLLGQGIVHSKLWTADSKHAYLGSANMDWRSLTEVKELGVLYTNCSSIVSDLEKVHETYRIVSTGIPTVWPTTVWTEYNLTNPMVINLNGIESKLYFSSSPPEFNPPGRTYDLEAILNTIRKAKKFIYLSVMNYSPEIVYYASEKKNKFWPVIDDALRSAAIDRGLEVRLLISMWPHTSKTMRSYLSSLKAVDGIGKGHIRVRYFVVPSFTQEQKLIPYARVNHNKYMVTDNTGYIGTSNWSGDYFLHTTGIGFVIEQTEEQGRRVKTQTIRSQLVNVFLRDWNSEYSFEP</sequence>
<dbReference type="PANTHER" id="PTHR10185">
    <property type="entry name" value="PHOSPHOLIPASE D - RELATED"/>
    <property type="match status" value="1"/>
</dbReference>
<accession>A0A8T0DRA5</accession>
<dbReference type="InterPro" id="IPR032803">
    <property type="entry name" value="PLDc_3"/>
</dbReference>
<name>A0A8T0DRA5_9TREM</name>
<dbReference type="OrthoDB" id="1923775at2759"/>
<feature type="domain" description="PLD phosphodiesterase" evidence="3">
    <location>
        <begin position="140"/>
        <end position="167"/>
    </location>
</feature>
<evidence type="ECO:0000259" key="3">
    <source>
        <dbReference type="PROSITE" id="PS50035"/>
    </source>
</evidence>
<feature type="domain" description="PLD phosphodiesterase" evidence="3">
    <location>
        <begin position="355"/>
        <end position="381"/>
    </location>
</feature>
<evidence type="ECO:0000313" key="5">
    <source>
        <dbReference type="Proteomes" id="UP000699462"/>
    </source>
</evidence>
<dbReference type="InterPro" id="IPR001736">
    <property type="entry name" value="PLipase_D/transphosphatidylase"/>
</dbReference>
<keyword evidence="5" id="KW-1185">Reference proteome</keyword>
<dbReference type="GO" id="GO:0003824">
    <property type="term" value="F:catalytic activity"/>
    <property type="evidence" value="ECO:0007669"/>
    <property type="project" value="InterPro"/>
</dbReference>
<keyword evidence="2" id="KW-0732">Signal</keyword>
<dbReference type="SMART" id="SM00155">
    <property type="entry name" value="PLDc"/>
    <property type="match status" value="2"/>
</dbReference>
<dbReference type="EMBL" id="JTDF01001134">
    <property type="protein sequence ID" value="KAF8570439.1"/>
    <property type="molecule type" value="Genomic_DNA"/>
</dbReference>
<dbReference type="PROSITE" id="PS50035">
    <property type="entry name" value="PLD"/>
    <property type="match status" value="2"/>
</dbReference>
<proteinExistence type="inferred from homology"/>
<dbReference type="Pfam" id="PF00614">
    <property type="entry name" value="PLDc"/>
    <property type="match status" value="1"/>
</dbReference>
<dbReference type="Gene3D" id="3.30.870.10">
    <property type="entry name" value="Endonuclease Chain A"/>
    <property type="match status" value="2"/>
</dbReference>
<protein>
    <recommendedName>
        <fullName evidence="3">PLD phosphodiesterase domain-containing protein</fullName>
    </recommendedName>
</protein>
<feature type="chain" id="PRO_5035923959" description="PLD phosphodiesterase domain-containing protein" evidence="2">
    <location>
        <begin position="21"/>
        <end position="427"/>
    </location>
</feature>
<dbReference type="CDD" id="cd09107">
    <property type="entry name" value="PLDc_vPLD3_4_5_like_2"/>
    <property type="match status" value="1"/>
</dbReference>
<gene>
    <name evidence="4" type="ORF">P879_02387</name>
</gene>